<reference evidence="2" key="1">
    <citation type="submission" date="2021-01" db="EMBL/GenBank/DDBJ databases">
        <title>Marivirga aurantiaca sp. nov., isolated from intertidal surface sediments.</title>
        <authorList>
            <person name="Zhang M."/>
        </authorList>
    </citation>
    <scope>NUCLEOTIDE SEQUENCE</scope>
    <source>
        <strain evidence="2">S37H4</strain>
    </source>
</reference>
<dbReference type="SUPFAM" id="SSF56784">
    <property type="entry name" value="HAD-like"/>
    <property type="match status" value="1"/>
</dbReference>
<dbReference type="InterPro" id="IPR036412">
    <property type="entry name" value="HAD-like_sf"/>
</dbReference>
<feature type="domain" description="Phosphatidate phosphatase APP1 catalytic" evidence="1">
    <location>
        <begin position="100"/>
        <end position="252"/>
    </location>
</feature>
<comment type="caution">
    <text evidence="2">The sequence shown here is derived from an EMBL/GenBank/DDBJ whole genome shotgun (WGS) entry which is preliminary data.</text>
</comment>
<accession>A0A934X1P5</accession>
<sequence>MENRPDIFSEATDKKRKNLKTMLGRYLSSPIPETTVKIKLNGQNYETISDELGYFSEWLYPPKPIDPGWHPVYFSICDEEGKEQCVKQGEFLIVRSDPQFGVISDIDDTVLVSHATQMLRKIRLILTKNAKTRLPFEGVAYFYRQLAANGNPLFYVSSSEWNLYDFLADFFSIRNIPKGPFLLQEYKSGIRDLLFSGGGSHQHKIEKIERLMNLYPDLSFILIGDSGQRDPEIYQKAVDKFPGRVKAVYIRKIGKKDEFEEKTIQYFREKGVELLMMETTEEAVNHARKLRYI</sequence>
<dbReference type="Proteomes" id="UP000611723">
    <property type="component" value="Unassembled WGS sequence"/>
</dbReference>
<name>A0A934X1P5_9BACT</name>
<proteinExistence type="predicted"/>
<protein>
    <submittedName>
        <fullName evidence="2">DUF2183 domain-containing protein</fullName>
    </submittedName>
</protein>
<dbReference type="RefSeq" id="WP_201432377.1">
    <property type="nucleotide sequence ID" value="NZ_JAEQBW010000010.1"/>
</dbReference>
<organism evidence="2 3">
    <name type="scientific">Marivirga aurantiaca</name>
    <dbReference type="NCBI Taxonomy" id="2802615"/>
    <lineage>
        <taxon>Bacteria</taxon>
        <taxon>Pseudomonadati</taxon>
        <taxon>Bacteroidota</taxon>
        <taxon>Cytophagia</taxon>
        <taxon>Cytophagales</taxon>
        <taxon>Marivirgaceae</taxon>
        <taxon>Marivirga</taxon>
    </lineage>
</organism>
<gene>
    <name evidence="2" type="ORF">JKA74_16715</name>
</gene>
<keyword evidence="3" id="KW-1185">Reference proteome</keyword>
<dbReference type="EMBL" id="JAEQBW010000010">
    <property type="protein sequence ID" value="MBK6266690.1"/>
    <property type="molecule type" value="Genomic_DNA"/>
</dbReference>
<dbReference type="GO" id="GO:0008195">
    <property type="term" value="F:phosphatidate phosphatase activity"/>
    <property type="evidence" value="ECO:0007669"/>
    <property type="project" value="InterPro"/>
</dbReference>
<dbReference type="Pfam" id="PF09949">
    <property type="entry name" value="APP1_cat"/>
    <property type="match status" value="1"/>
</dbReference>
<dbReference type="PANTHER" id="PTHR28208:SF3">
    <property type="entry name" value="PHOSPHATIDATE PHOSPHATASE APP1"/>
    <property type="match status" value="1"/>
</dbReference>
<evidence type="ECO:0000313" key="2">
    <source>
        <dbReference type="EMBL" id="MBK6266690.1"/>
    </source>
</evidence>
<dbReference type="PANTHER" id="PTHR28208">
    <property type="entry name" value="PHOSPHATIDATE PHOSPHATASE APP1"/>
    <property type="match status" value="1"/>
</dbReference>
<dbReference type="InterPro" id="IPR019236">
    <property type="entry name" value="APP1_cat"/>
</dbReference>
<evidence type="ECO:0000259" key="1">
    <source>
        <dbReference type="Pfam" id="PF09949"/>
    </source>
</evidence>
<evidence type="ECO:0000313" key="3">
    <source>
        <dbReference type="Proteomes" id="UP000611723"/>
    </source>
</evidence>
<dbReference type="AlphaFoldDB" id="A0A934X1P5"/>
<dbReference type="InterPro" id="IPR052935">
    <property type="entry name" value="Mg2+_PAP"/>
</dbReference>